<dbReference type="Pfam" id="PF13001">
    <property type="entry name" value="ECM29_N"/>
    <property type="match status" value="1"/>
</dbReference>
<dbReference type="KEGG" id="egl:EGR_02814"/>
<dbReference type="GO" id="GO:0043248">
    <property type="term" value="P:proteasome assembly"/>
    <property type="evidence" value="ECO:0007669"/>
    <property type="project" value="InterPro"/>
</dbReference>
<dbReference type="STRING" id="6210.W6UML0"/>
<dbReference type="SUPFAM" id="SSF48371">
    <property type="entry name" value="ARM repeat"/>
    <property type="match status" value="3"/>
</dbReference>
<comment type="caution">
    <text evidence="3">The sequence shown here is derived from an EMBL/GenBank/DDBJ whole genome shotgun (WGS) entry which is preliminary data.</text>
</comment>
<keyword evidence="3" id="KW-0647">Proteasome</keyword>
<dbReference type="RefSeq" id="XP_024353557.1">
    <property type="nucleotide sequence ID" value="XM_024492063.1"/>
</dbReference>
<dbReference type="Proteomes" id="UP000019149">
    <property type="component" value="Unassembled WGS sequence"/>
</dbReference>
<reference evidence="3 4" key="1">
    <citation type="journal article" date="2013" name="Nat. Genet.">
        <title>The genome of the hydatid tapeworm Echinococcus granulosus.</title>
        <authorList>
            <person name="Zheng H."/>
            <person name="Zhang W."/>
            <person name="Zhang L."/>
            <person name="Zhang Z."/>
            <person name="Li J."/>
            <person name="Lu G."/>
            <person name="Zhu Y."/>
            <person name="Wang Y."/>
            <person name="Huang Y."/>
            <person name="Liu J."/>
            <person name="Kang H."/>
            <person name="Chen J."/>
            <person name="Wang L."/>
            <person name="Chen A."/>
            <person name="Yu S."/>
            <person name="Gao Z."/>
            <person name="Jin L."/>
            <person name="Gu W."/>
            <person name="Wang Z."/>
            <person name="Zhao L."/>
            <person name="Shi B."/>
            <person name="Wen H."/>
            <person name="Lin R."/>
            <person name="Jones M.K."/>
            <person name="Brejova B."/>
            <person name="Vinar T."/>
            <person name="Zhao G."/>
            <person name="McManus D.P."/>
            <person name="Chen Z."/>
            <person name="Zhou Y."/>
            <person name="Wang S."/>
        </authorList>
    </citation>
    <scope>NUCLEOTIDE SEQUENCE [LARGE SCALE GENOMIC DNA]</scope>
</reference>
<accession>W6UML0</accession>
<feature type="region of interest" description="Disordered" evidence="1">
    <location>
        <begin position="1725"/>
        <end position="1745"/>
    </location>
</feature>
<dbReference type="OMA" id="HACASIF"/>
<dbReference type="GeneID" id="36338529"/>
<feature type="compositionally biased region" description="Low complexity" evidence="1">
    <location>
        <begin position="1491"/>
        <end position="1506"/>
    </location>
</feature>
<dbReference type="InterPro" id="IPR016024">
    <property type="entry name" value="ARM-type_fold"/>
</dbReference>
<feature type="compositionally biased region" description="Low complexity" evidence="1">
    <location>
        <begin position="1571"/>
        <end position="1585"/>
    </location>
</feature>
<sequence length="2526" mass="274590">MGSVDESYGLQSSGYVGSMECARAGTDIERLALRISLADIDEQFEKVIQKSLVFILRYLAKYDDHRRKLLELLGDVTRRLKRRPSIQLPVHELFVAYNDPENSTYLTNFSHMYIRLGYPRMPVTEQICLLPVLFASLTDNKPIVQRDVLLHLTLPIIGGVPADARNRLELELHELPMQRRFINEFYSLVLLLPYTFERHIRFDTPAVAIPEGFNAYDYSRVAHERFSAIHSSFIRFLISLILDFNFVIIQYFFSFFKYKVAIVQFYSRGFFPTDESIVPLLFADADSRHSVVSAANKEVRMLSVLVDWENEALLSRIFDWYLGRRREFDPKGLSDPRQPLSAGVRIKLGHFLLRSRITLTGILAPDLIEAAVLSLKGVTSCKEPIKPLSAAPSQQQQQQQQQQQSSQLLCPTHGMKAEQPQQQQQQQSSVGSTSASVPAAQCTHRTGQSVQRRLANHGLDLLAHLLDNATSIPPDASVRALGSLIEFVYEGTSDELVPARARGFELLSRFLSREPNYLLKDPSQLPRLFDDIAPDLKTAAAHCLRRLAFTFQEAQRQNYPALRNQLAKLERLLFENMERSDPVSRLVAVHFAGIIYPPDHIPTRYLILQALGDKDQRVRNEARMVFSIFLDPNIANDIVYGRVKLPSFVEFVNHLLSLVQDTQHIRKNPFIDVERLIPVVQFIRLCLLAVKGGLTSAQEKEMIYETDDEIRYRINQNVRYLLSLTAPSSTSAGPSAKAAEGCINSDASATATHSGLLQPNPEQARRSIATYFRLIHVVIFARCQSPWDSPEFPNFMEEVLINNTRELAVGGKNILDQINNLLLGTSRGANCRHACASIFSAVTMETEQPAEALQIAVGMLEKVPKGSVVVDTESSHNIQGMMMGVAYLLKHLHDRHCAPPLIGSNAVTNNIGAVVNATGGGGKSKKSKKQDTKNKQHMQTGIAETIEKFLKIADAYLIRPTLLVDKPLGASKEKSSHHQEREGKNATGGIRYNNTGVAQSTVTTLLEALAVLAQAGCLANLPAGSTVPNIESSGALPPCGESKASLVARVAHYLTLPPSPVIGATTGTGAANTSATSRSSEEPLPVMAGHQRVWFATLRALACLCTGEPPDNVEKGDEQRVSTHPHLMFIIEAMSKMQEVRDPALQLAVGAAMADALLGAASPYKGLWFERTYPLRVPPSASEAAAHSTAGRWLAERFVTLLTHKPGQLKPPPAMLAVSLWALAMARRFAPPPVDLLPPELFINLLTENDEALQCVAASILGLIYDRNDEVARLSLVNSLNKMIADGKRPNTSVFRELCSLAHQIGREDMSLSLVVLATTSPPPSMNASVLFQPVNALDGASVGPANCPATAAVTTPWLTLCAVACAGLVRRLGRSLAPALPRLVPRVFIRRYDMARPRMRNAMQKIWLGLILYATSNSASNGMANSSATSKSDSGGSSATGPAASPATITTTWESGNLANVSVNALASELVEANFNAILCEIKAQLGLTSTTKSKSPTSPPSSSSVLGTNFTPDPNLRDACCLATVALTEHPSAYKQFAAHLPSLLSGLLAMVDAEQTTDDAGVDSGVGAASEASQPSPAEKAASAIQKASSASSVNHFIKTSYTKSCCEHISRAQDSELMIRALDDPSCRDVATGLLPRLLPILISRALSTAAAFSSADAAKPQHQQPPITESRSLALDLLLAAARVASPASLKNALPQLTIAGLQTMASLTPNRVVSVMRPSTLPSSLPPQHPHWNSSLASSSNTASRELQMAEVLRLGVRLIDESSLSQLVMPLVELIRAGGGTGGGSSAAGGSRGTGANSVAAVATATCIFLSHLALSSSSTLITQSSPQSKKEENDGDDSKNRIVSPLSQHTGKLLAALLGALPNAGRQLDNLGRKTVQEEMAQAVALLLRFAKDTSVAKVFTRVRSWFMETGASGQYAEGVSSGSSQWACVRVMHAIARCCPDLLFAHPGLTLPLVFINTQSEAEVLQLASLPNGPSGVEPPSASLTNMPFSPATALLDDDDEEVNARRALWKETWREILPVSHANATTASAVDTTTAGIQQSHLCPPGGYSATGVCPLADLLKPPLLTTFISTLSEALIRSPSWFVRNQAALALLSVSAAIVSQSMFLLTTVASSMMRDAMGQDRSNAVVAAADAASASASALQISKTQTAGLGVQQSSASEVQQENDNEEEDEEEAEEEEVGDDEEDEDEEDEDEEEEEEDEDDEEDEQDEEENEAVFLIWCELARVLTAALKETGSWSGKVYLLRTVRMLTQTALERVFNLDDPNNELINEMWSVLVRETRTGRSEHAGPSYQAEAFWALASFAEICGRDATGLMEVKEKDDRLTRLLRLILPNGIPDANEQQASSKKGKQTQFQISQELSEAEQELAVKTVGVMWPLQTKQPHVDRFVDTMHHLVFLMSQGGWRIQSAALGSILAMFAKLRTEQGEELVKKASEGGGNPLEKLGLKELMNRLKRCAENTKSSVLREHALGAIASMLRHRSFVALIHSQLEELVQSYVNCGTSTMRDWACALMKSL</sequence>
<evidence type="ECO:0000313" key="3">
    <source>
        <dbReference type="EMBL" id="EUB62361.1"/>
    </source>
</evidence>
<dbReference type="EMBL" id="APAU02000013">
    <property type="protein sequence ID" value="EUB62361.1"/>
    <property type="molecule type" value="Genomic_DNA"/>
</dbReference>
<feature type="region of interest" description="Disordered" evidence="1">
    <location>
        <begin position="388"/>
        <end position="449"/>
    </location>
</feature>
<evidence type="ECO:0000256" key="1">
    <source>
        <dbReference type="SAM" id="MobiDB-lite"/>
    </source>
</evidence>
<feature type="compositionally biased region" description="Low complexity" evidence="1">
    <location>
        <begin position="393"/>
        <end position="407"/>
    </location>
</feature>
<feature type="compositionally biased region" description="Low complexity" evidence="1">
    <location>
        <begin position="2163"/>
        <end position="2172"/>
    </location>
</feature>
<feature type="region of interest" description="Disordered" evidence="1">
    <location>
        <begin position="2161"/>
        <end position="2223"/>
    </location>
</feature>
<feature type="region of interest" description="Disordered" evidence="1">
    <location>
        <begin position="1491"/>
        <end position="1511"/>
    </location>
</feature>
<feature type="region of interest" description="Disordered" evidence="1">
    <location>
        <begin position="1562"/>
        <end position="1585"/>
    </location>
</feature>
<proteinExistence type="predicted"/>
<dbReference type="CTD" id="36338529"/>
<dbReference type="OrthoDB" id="16066at2759"/>
<dbReference type="PANTHER" id="PTHR24330:SF19">
    <property type="entry name" value="MEDIATOR OF RNA POLYMERASE II TRANSCRIPTION SUBUNIT 29"/>
    <property type="match status" value="1"/>
</dbReference>
<dbReference type="PANTHER" id="PTHR24330">
    <property type="entry name" value="HOMEOBOX PROTEIN BARH-LIKE"/>
    <property type="match status" value="1"/>
</dbReference>
<feature type="compositionally biased region" description="Basic and acidic residues" evidence="1">
    <location>
        <begin position="971"/>
        <end position="984"/>
    </location>
</feature>
<evidence type="ECO:0000259" key="2">
    <source>
        <dbReference type="Pfam" id="PF13001"/>
    </source>
</evidence>
<feature type="region of interest" description="Disordered" evidence="1">
    <location>
        <begin position="1424"/>
        <end position="1447"/>
    </location>
</feature>
<dbReference type="InterPro" id="IPR052145">
    <property type="entry name" value="Mediator/Homeobox_domain"/>
</dbReference>
<feature type="region of interest" description="Disordered" evidence="1">
    <location>
        <begin position="917"/>
        <end position="938"/>
    </location>
</feature>
<feature type="domain" description="Proteasome component Ecm29 N-terminal" evidence="2">
    <location>
        <begin position="28"/>
        <end position="610"/>
    </location>
</feature>
<dbReference type="GO" id="GO:0060090">
    <property type="term" value="F:molecular adaptor activity"/>
    <property type="evidence" value="ECO:0007669"/>
    <property type="project" value="InterPro"/>
</dbReference>
<protein>
    <submittedName>
        <fullName evidence="3">Proteasome-associated protein ECM29</fullName>
    </submittedName>
</protein>
<gene>
    <name evidence="3" type="ORF">EGR_02814</name>
</gene>
<feature type="compositionally biased region" description="Basic and acidic residues" evidence="1">
    <location>
        <begin position="1836"/>
        <end position="1848"/>
    </location>
</feature>
<dbReference type="GO" id="GO:0000502">
    <property type="term" value="C:proteasome complex"/>
    <property type="evidence" value="ECO:0007669"/>
    <property type="project" value="UniProtKB-KW"/>
</dbReference>
<evidence type="ECO:0000313" key="4">
    <source>
        <dbReference type="Proteomes" id="UP000019149"/>
    </source>
</evidence>
<feature type="region of interest" description="Disordered" evidence="1">
    <location>
        <begin position="1828"/>
        <end position="1851"/>
    </location>
</feature>
<keyword evidence="4" id="KW-1185">Reference proteome</keyword>
<dbReference type="InterPro" id="IPR024372">
    <property type="entry name" value="Ecm29_N"/>
</dbReference>
<feature type="compositionally biased region" description="Acidic residues" evidence="1">
    <location>
        <begin position="2173"/>
        <end position="2223"/>
    </location>
</feature>
<organism evidence="3 4">
    <name type="scientific">Echinococcus granulosus</name>
    <name type="common">Hydatid tapeworm</name>
    <dbReference type="NCBI Taxonomy" id="6210"/>
    <lineage>
        <taxon>Eukaryota</taxon>
        <taxon>Metazoa</taxon>
        <taxon>Spiralia</taxon>
        <taxon>Lophotrochozoa</taxon>
        <taxon>Platyhelminthes</taxon>
        <taxon>Cestoda</taxon>
        <taxon>Eucestoda</taxon>
        <taxon>Cyclophyllidea</taxon>
        <taxon>Taeniidae</taxon>
        <taxon>Echinococcus</taxon>
        <taxon>Echinococcus granulosus group</taxon>
    </lineage>
</organism>
<name>W6UML0_ECHGR</name>
<feature type="region of interest" description="Disordered" evidence="1">
    <location>
        <begin position="969"/>
        <end position="989"/>
    </location>
</feature>